<protein>
    <submittedName>
        <fullName evidence="2">Uncharacterized protein</fullName>
    </submittedName>
</protein>
<accession>A0A6B9VB47</accession>
<gene>
    <name evidence="2" type="ORF">DS421_19g667060</name>
</gene>
<keyword evidence="1" id="KW-1133">Transmembrane helix</keyword>
<evidence type="ECO:0000256" key="1">
    <source>
        <dbReference type="SAM" id="Phobius"/>
    </source>
</evidence>
<feature type="transmembrane region" description="Helical" evidence="1">
    <location>
        <begin position="52"/>
        <end position="78"/>
    </location>
</feature>
<evidence type="ECO:0000313" key="2">
    <source>
        <dbReference type="EMBL" id="QHN79086.1"/>
    </source>
</evidence>
<reference evidence="2 3" key="1">
    <citation type="submission" date="2020-01" db="EMBL/GenBank/DDBJ databases">
        <title>Genome sequence of Arachis hypogaea, cultivar Shitouqi.</title>
        <authorList>
            <person name="Zhuang W."/>
            <person name="Chen H."/>
            <person name="Varshney R."/>
            <person name="Wang D."/>
            <person name="Ming R."/>
        </authorList>
    </citation>
    <scope>NUCLEOTIDE SEQUENCE [LARGE SCALE GENOMIC DNA]</scope>
    <source>
        <tissue evidence="2">Young leaf</tissue>
    </source>
</reference>
<dbReference type="AlphaFoldDB" id="A0A6B9VB47"/>
<feature type="transmembrane region" description="Helical" evidence="1">
    <location>
        <begin position="111"/>
        <end position="129"/>
    </location>
</feature>
<dbReference type="Proteomes" id="UP000464620">
    <property type="component" value="Chromosome B09"/>
</dbReference>
<evidence type="ECO:0000313" key="3">
    <source>
        <dbReference type="Proteomes" id="UP000464620"/>
    </source>
</evidence>
<proteinExistence type="predicted"/>
<sequence>MTGPVLRTLLITQPVNPAKNWFKLASGTCGLKLLSIWIWCRLSWHISIGFELGVIGGLLVIKLGLGAVLIELGGAVILSCEAALGELSDWPKCRSRGSLLGVWILKRSSSWMYFRFLFIFVYIYVCSLLPK</sequence>
<keyword evidence="1" id="KW-0812">Transmembrane</keyword>
<dbReference type="EMBL" id="CP031001">
    <property type="protein sequence ID" value="QHN79086.1"/>
    <property type="molecule type" value="Genomic_DNA"/>
</dbReference>
<name>A0A6B9VB47_ARAHY</name>
<keyword evidence="1" id="KW-0472">Membrane</keyword>
<organism evidence="2 3">
    <name type="scientific">Arachis hypogaea</name>
    <name type="common">Peanut</name>
    <dbReference type="NCBI Taxonomy" id="3818"/>
    <lineage>
        <taxon>Eukaryota</taxon>
        <taxon>Viridiplantae</taxon>
        <taxon>Streptophyta</taxon>
        <taxon>Embryophyta</taxon>
        <taxon>Tracheophyta</taxon>
        <taxon>Spermatophyta</taxon>
        <taxon>Magnoliopsida</taxon>
        <taxon>eudicotyledons</taxon>
        <taxon>Gunneridae</taxon>
        <taxon>Pentapetalae</taxon>
        <taxon>rosids</taxon>
        <taxon>fabids</taxon>
        <taxon>Fabales</taxon>
        <taxon>Fabaceae</taxon>
        <taxon>Papilionoideae</taxon>
        <taxon>50 kb inversion clade</taxon>
        <taxon>dalbergioids sensu lato</taxon>
        <taxon>Dalbergieae</taxon>
        <taxon>Pterocarpus clade</taxon>
        <taxon>Arachis</taxon>
    </lineage>
</organism>